<name>A0AAD6EZB2_9POAL</name>
<dbReference type="Pfam" id="PF00931">
    <property type="entry name" value="NB-ARC"/>
    <property type="match status" value="1"/>
</dbReference>
<dbReference type="InterPro" id="IPR001611">
    <property type="entry name" value="Leu-rich_rpt"/>
</dbReference>
<dbReference type="InterPro" id="IPR002182">
    <property type="entry name" value="NB-ARC"/>
</dbReference>
<evidence type="ECO:0008006" key="12">
    <source>
        <dbReference type="Google" id="ProtNLM"/>
    </source>
</evidence>
<evidence type="ECO:0000256" key="3">
    <source>
        <dbReference type="ARBA" id="ARBA00022737"/>
    </source>
</evidence>
<dbReference type="InterPro" id="IPR027417">
    <property type="entry name" value="P-loop_NTPase"/>
</dbReference>
<feature type="domain" description="Disease resistance N-terminal" evidence="7">
    <location>
        <begin position="56"/>
        <end position="116"/>
    </location>
</feature>
<dbReference type="Gene3D" id="1.20.5.4130">
    <property type="match status" value="1"/>
</dbReference>
<feature type="domain" description="Disease resistance R13L4/SHOC-2-like LRR" evidence="9">
    <location>
        <begin position="604"/>
        <end position="885"/>
    </location>
</feature>
<keyword evidence="11" id="KW-1185">Reference proteome</keyword>
<dbReference type="EMBL" id="JAMRDG010000001">
    <property type="protein sequence ID" value="KAJ3706393.1"/>
    <property type="molecule type" value="Genomic_DNA"/>
</dbReference>
<evidence type="ECO:0000313" key="10">
    <source>
        <dbReference type="EMBL" id="KAJ3706393.1"/>
    </source>
</evidence>
<evidence type="ECO:0000259" key="9">
    <source>
        <dbReference type="Pfam" id="PF23598"/>
    </source>
</evidence>
<evidence type="ECO:0000256" key="2">
    <source>
        <dbReference type="ARBA" id="ARBA00022614"/>
    </source>
</evidence>
<dbReference type="InterPro" id="IPR032675">
    <property type="entry name" value="LRR_dom_sf"/>
</dbReference>
<dbReference type="FunFam" id="3.40.50.300:FF:001091">
    <property type="entry name" value="Probable disease resistance protein At1g61300"/>
    <property type="match status" value="1"/>
</dbReference>
<dbReference type="InterPro" id="IPR055414">
    <property type="entry name" value="LRR_R13L4/SHOC2-like"/>
</dbReference>
<evidence type="ECO:0000256" key="4">
    <source>
        <dbReference type="ARBA" id="ARBA00022741"/>
    </source>
</evidence>
<sequence length="974" mass="111632">MDTSDPESSTTIQDRFFVNVKGAMDSLQIFLHTSKKLALSLEKRFNHYSIPVTIDKGELSKLKLRLEAIRATLKRSDVLGLSDEFDRLWMRELRDLEYQAEDVVEMIEFEELRGTRFEDFKNELLASIGKRKRAEVYNMFSSIPSASVFLKIKKITDRFHEIARQRDALRLREEDGNKLTKPSPITAMSSRSACQLVGRKDDMDKLIKWLKSDELSHGTYSVKTIVGMAGVGKTTLVQHVFHDRAIESSFDLKIWVCMSQQYDMVEVMRKIVEGIENTTPNYSELDLLHSTAIKHFRNKKVLLVLDDMWDEDPWHWSSLQVPLTEGAKGSKLVVTTRSMKISQIMCAKRYHLRCLSDDSSWELCRNRACQGRKIELDCNMKAIGKRIVSRCKGLPLAAEAVGVSLSFSHEEKHWNKVLENLLLTEDGEVSKILPALKVSYDLLPLHLKRCFAYCSLFPKGYVFQKDVLVKLWMAQGFIDCNGSSSLEEVGGKYFDYLLDRCFFLHPPFHYPTEERYVMHDLYHELAEDVSGKEFNRNKDSKMPKLDEKVRHSSIVPPEPPLKEAIQLGSFGGQDLRSFLFVGEKKPEGVPFRMNISRDLFVLLDCLRVLDLSNTDIENLPCNLGNLIHLRYLSFENSRIRCLPESIGGLFNLQTLNLRECIYLDELPKGLKLLDNLRHLYLPLYRSRRIAMPYGIGKMISLQTLSYFVMGTETESCRIEELSNLVNLKGEMHVLEINNVTDPKFAEEANMQNKSKVEKLTLEWSVADSISPDLNGELASEVLEKLKPYHNLEDLTINGFCGTRLPSWLSGQVLLKLTTLDLNRCNKVEKLPSLGQLPSLKHLSVQSMVRLTRIGEEFCGHASSSNSIGQYHRAFPKLEVLVFKKMDAWEEWGGVENGDFPCLKYLSLYECNLLKKPPPFPDSVKVKIKRNPKLKELTITKFQKTQIIILHGETSNNTPCNFLGDHDIIMLEAMQ</sequence>
<feature type="domain" description="Disease resistance protein winged helix" evidence="8">
    <location>
        <begin position="456"/>
        <end position="526"/>
    </location>
</feature>
<dbReference type="GO" id="GO:0098542">
    <property type="term" value="P:defense response to other organism"/>
    <property type="evidence" value="ECO:0007669"/>
    <property type="project" value="TreeGrafter"/>
</dbReference>
<dbReference type="Gene3D" id="1.10.8.430">
    <property type="entry name" value="Helical domain of apoptotic protease-activating factors"/>
    <property type="match status" value="1"/>
</dbReference>
<dbReference type="PANTHER" id="PTHR23155">
    <property type="entry name" value="DISEASE RESISTANCE PROTEIN RP"/>
    <property type="match status" value="1"/>
</dbReference>
<evidence type="ECO:0000313" key="11">
    <source>
        <dbReference type="Proteomes" id="UP001210211"/>
    </source>
</evidence>
<protein>
    <recommendedName>
        <fullName evidence="12">Disease resistance RPP13-like protein 1</fullName>
    </recommendedName>
</protein>
<dbReference type="Pfam" id="PF23598">
    <property type="entry name" value="LRR_14"/>
    <property type="match status" value="1"/>
</dbReference>
<dbReference type="SUPFAM" id="SSF52540">
    <property type="entry name" value="P-loop containing nucleoside triphosphate hydrolases"/>
    <property type="match status" value="1"/>
</dbReference>
<dbReference type="Gene3D" id="1.10.10.10">
    <property type="entry name" value="Winged helix-like DNA-binding domain superfamily/Winged helix DNA-binding domain"/>
    <property type="match status" value="1"/>
</dbReference>
<evidence type="ECO:0000259" key="7">
    <source>
        <dbReference type="Pfam" id="PF18052"/>
    </source>
</evidence>
<reference evidence="10 11" key="1">
    <citation type="journal article" date="2022" name="Cell">
        <title>Repeat-based holocentromeres influence genome architecture and karyotype evolution.</title>
        <authorList>
            <person name="Hofstatter P.G."/>
            <person name="Thangavel G."/>
            <person name="Lux T."/>
            <person name="Neumann P."/>
            <person name="Vondrak T."/>
            <person name="Novak P."/>
            <person name="Zhang M."/>
            <person name="Costa L."/>
            <person name="Castellani M."/>
            <person name="Scott A."/>
            <person name="Toegelov H."/>
            <person name="Fuchs J."/>
            <person name="Mata-Sucre Y."/>
            <person name="Dias Y."/>
            <person name="Vanzela A.L.L."/>
            <person name="Huettel B."/>
            <person name="Almeida C.C.S."/>
            <person name="Simkova H."/>
            <person name="Souza G."/>
            <person name="Pedrosa-Harand A."/>
            <person name="Macas J."/>
            <person name="Mayer K.F.X."/>
            <person name="Houben A."/>
            <person name="Marques A."/>
        </authorList>
    </citation>
    <scope>NUCLEOTIDE SEQUENCE [LARGE SCALE GENOMIC DNA]</scope>
    <source>
        <strain evidence="10">RhyTen1mFocal</strain>
    </source>
</reference>
<keyword evidence="3" id="KW-0677">Repeat</keyword>
<gene>
    <name evidence="10" type="ORF">LUZ61_010098</name>
</gene>
<dbReference type="Gene3D" id="3.40.50.300">
    <property type="entry name" value="P-loop containing nucleotide triphosphate hydrolases"/>
    <property type="match status" value="1"/>
</dbReference>
<dbReference type="PROSITE" id="PS51450">
    <property type="entry name" value="LRR"/>
    <property type="match status" value="1"/>
</dbReference>
<dbReference type="AlphaFoldDB" id="A0AAD6EZB2"/>
<accession>A0AAD6EZB2</accession>
<dbReference type="InterPro" id="IPR042197">
    <property type="entry name" value="Apaf_helical"/>
</dbReference>
<dbReference type="Pfam" id="PF18052">
    <property type="entry name" value="Rx_N"/>
    <property type="match status" value="1"/>
</dbReference>
<evidence type="ECO:0000256" key="5">
    <source>
        <dbReference type="ARBA" id="ARBA00022821"/>
    </source>
</evidence>
<comment type="similarity">
    <text evidence="1">Belongs to the disease resistance NB-LRR family.</text>
</comment>
<dbReference type="GO" id="GO:0043531">
    <property type="term" value="F:ADP binding"/>
    <property type="evidence" value="ECO:0007669"/>
    <property type="project" value="InterPro"/>
</dbReference>
<dbReference type="PANTHER" id="PTHR23155:SF1068">
    <property type="entry name" value="OS07G0273900 PROTEIN"/>
    <property type="match status" value="1"/>
</dbReference>
<keyword evidence="2" id="KW-0433">Leucine-rich repeat</keyword>
<dbReference type="Proteomes" id="UP001210211">
    <property type="component" value="Unassembled WGS sequence"/>
</dbReference>
<feature type="domain" description="NB-ARC" evidence="6">
    <location>
        <begin position="200"/>
        <end position="371"/>
    </location>
</feature>
<dbReference type="SUPFAM" id="SSF52058">
    <property type="entry name" value="L domain-like"/>
    <property type="match status" value="1"/>
</dbReference>
<dbReference type="PRINTS" id="PR00364">
    <property type="entry name" value="DISEASERSIST"/>
</dbReference>
<dbReference type="Gene3D" id="3.80.10.10">
    <property type="entry name" value="Ribonuclease Inhibitor"/>
    <property type="match status" value="1"/>
</dbReference>
<evidence type="ECO:0000259" key="6">
    <source>
        <dbReference type="Pfam" id="PF00931"/>
    </source>
</evidence>
<dbReference type="Pfam" id="PF23559">
    <property type="entry name" value="WHD_DRP"/>
    <property type="match status" value="1"/>
</dbReference>
<dbReference type="InterPro" id="IPR058922">
    <property type="entry name" value="WHD_DRP"/>
</dbReference>
<dbReference type="InterPro" id="IPR036388">
    <property type="entry name" value="WH-like_DNA-bd_sf"/>
</dbReference>
<comment type="caution">
    <text evidence="10">The sequence shown here is derived from an EMBL/GenBank/DDBJ whole genome shotgun (WGS) entry which is preliminary data.</text>
</comment>
<proteinExistence type="inferred from homology"/>
<keyword evidence="4" id="KW-0547">Nucleotide-binding</keyword>
<organism evidence="10 11">
    <name type="scientific">Rhynchospora tenuis</name>
    <dbReference type="NCBI Taxonomy" id="198213"/>
    <lineage>
        <taxon>Eukaryota</taxon>
        <taxon>Viridiplantae</taxon>
        <taxon>Streptophyta</taxon>
        <taxon>Embryophyta</taxon>
        <taxon>Tracheophyta</taxon>
        <taxon>Spermatophyta</taxon>
        <taxon>Magnoliopsida</taxon>
        <taxon>Liliopsida</taxon>
        <taxon>Poales</taxon>
        <taxon>Cyperaceae</taxon>
        <taxon>Cyperoideae</taxon>
        <taxon>Rhynchosporeae</taxon>
        <taxon>Rhynchospora</taxon>
    </lineage>
</organism>
<dbReference type="InterPro" id="IPR041118">
    <property type="entry name" value="Rx_N"/>
</dbReference>
<keyword evidence="5" id="KW-0611">Plant defense</keyword>
<evidence type="ECO:0000256" key="1">
    <source>
        <dbReference type="ARBA" id="ARBA00008894"/>
    </source>
</evidence>
<dbReference type="InterPro" id="IPR044974">
    <property type="entry name" value="Disease_R_plants"/>
</dbReference>
<evidence type="ECO:0000259" key="8">
    <source>
        <dbReference type="Pfam" id="PF23559"/>
    </source>
</evidence>